<sequence>MSSPPSIESLKLSSSSPTKADRPSSPSADEAPNGDAPTEATAPSSEKPTENGTPNGHSDISSPTSLVNGASDANGTTTSKDFAAVPAKSNGAAPPPTLTTASRPAPTATASTPAVPAARAPMARPGVGGGRGGMQAPMGMRGRGGQPMQARLPPSLQAKMEAAAARGGPAPSPQTGIAPNPSATSMAALLRSQALGGGTGGGGGAAAGPAGMANALNRPGPASGPLGLAARRGPGGMARPTLGSMATAPGGMQRGPGVAGRRMGPPGGLNLSSMGGGAGGGAKADNKFTDFNKIMDPSGSLKFSSKAVLTAKGVEFEDGASFKINMDEMEIVGELGKGNYGSVQQVYHRPSEINMAMKEIRLELDESKLNGIIMELDVLHRAVAPEIVEFYGAFTIESCVYYCMEYMDAGSLDTLTGGGVPLADAKAEEGEEGCALRVPEPVLRRITAAMVRGLKFLKDELQIMHRDVKPTNVLINKKGEVKLVDFGVSGQLEKSLAKTNIGCQSYMAPERIKGESQNQPSTYTVSSDVWSVGLSIIELAKGCYPFPPETFANVFAQLQAIVYGPAPTLPPGYSADAQDFVAKCLIKDANGRPTYAQLLEHPFLAADKDAEVDMAGWVAEALERRAARGVKPLAMVEA</sequence>
<feature type="region of interest" description="Disordered" evidence="10">
    <location>
        <begin position="161"/>
        <end position="182"/>
    </location>
</feature>
<dbReference type="AlphaFoldDB" id="A0AA38H422"/>
<dbReference type="PROSITE" id="PS00108">
    <property type="entry name" value="PROTEIN_KINASE_ST"/>
    <property type="match status" value="1"/>
</dbReference>
<feature type="binding site" evidence="9">
    <location>
        <position position="358"/>
    </location>
    <ligand>
        <name>ATP</name>
        <dbReference type="ChEBI" id="CHEBI:30616"/>
    </ligand>
</feature>
<keyword evidence="6 9" id="KW-0067">ATP-binding</keyword>
<dbReference type="PANTHER" id="PTHR48013">
    <property type="entry name" value="DUAL SPECIFICITY MITOGEN-ACTIVATED PROTEIN KINASE KINASE 5-RELATED"/>
    <property type="match status" value="1"/>
</dbReference>
<feature type="compositionally biased region" description="Low complexity" evidence="10">
    <location>
        <begin position="134"/>
        <end position="147"/>
    </location>
</feature>
<dbReference type="GO" id="GO:0005737">
    <property type="term" value="C:cytoplasm"/>
    <property type="evidence" value="ECO:0007669"/>
    <property type="project" value="UniProtKB-ARBA"/>
</dbReference>
<evidence type="ECO:0000259" key="11">
    <source>
        <dbReference type="PROSITE" id="PS50011"/>
    </source>
</evidence>
<keyword evidence="2" id="KW-0597">Phosphoprotein</keyword>
<gene>
    <name evidence="12" type="ORF">MKK02DRAFT_18141</name>
</gene>
<dbReference type="Pfam" id="PF00069">
    <property type="entry name" value="Pkinase"/>
    <property type="match status" value="1"/>
</dbReference>
<dbReference type="GO" id="GO:0004708">
    <property type="term" value="F:MAP kinase kinase activity"/>
    <property type="evidence" value="ECO:0007669"/>
    <property type="project" value="UniProtKB-EC"/>
</dbReference>
<name>A0AA38H422_9TREE</name>
<dbReference type="PROSITE" id="PS50011">
    <property type="entry name" value="PROTEIN_KINASE_DOM"/>
    <property type="match status" value="1"/>
</dbReference>
<dbReference type="InterPro" id="IPR011009">
    <property type="entry name" value="Kinase-like_dom_sf"/>
</dbReference>
<dbReference type="EC" id="2.7.12.2" evidence="8"/>
<dbReference type="GO" id="GO:0005524">
    <property type="term" value="F:ATP binding"/>
    <property type="evidence" value="ECO:0007669"/>
    <property type="project" value="UniProtKB-UniRule"/>
</dbReference>
<evidence type="ECO:0000256" key="8">
    <source>
        <dbReference type="ARBA" id="ARBA00038999"/>
    </source>
</evidence>
<evidence type="ECO:0000256" key="9">
    <source>
        <dbReference type="PROSITE-ProRule" id="PRU10141"/>
    </source>
</evidence>
<dbReference type="PROSITE" id="PS00107">
    <property type="entry name" value="PROTEIN_KINASE_ATP"/>
    <property type="match status" value="1"/>
</dbReference>
<dbReference type="GO" id="GO:0032991">
    <property type="term" value="C:protein-containing complex"/>
    <property type="evidence" value="ECO:0007669"/>
    <property type="project" value="UniProtKB-ARBA"/>
</dbReference>
<dbReference type="GO" id="GO:0004674">
    <property type="term" value="F:protein serine/threonine kinase activity"/>
    <property type="evidence" value="ECO:0007669"/>
    <property type="project" value="UniProtKB-KW"/>
</dbReference>
<comment type="similarity">
    <text evidence="7">Belongs to the protein kinase superfamily. STE Ser/Thr protein kinase family. MAP kinase kinase subfamily.</text>
</comment>
<proteinExistence type="inferred from homology"/>
<dbReference type="SUPFAM" id="SSF56112">
    <property type="entry name" value="Protein kinase-like (PK-like)"/>
    <property type="match status" value="1"/>
</dbReference>
<dbReference type="GeneID" id="77725102"/>
<keyword evidence="3" id="KW-0808">Transferase</keyword>
<dbReference type="RefSeq" id="XP_052943357.1">
    <property type="nucleotide sequence ID" value="XM_053085901.1"/>
</dbReference>
<dbReference type="Gene3D" id="1.10.510.10">
    <property type="entry name" value="Transferase(Phosphotransferase) domain 1"/>
    <property type="match status" value="1"/>
</dbReference>
<feature type="domain" description="Protein kinase" evidence="11">
    <location>
        <begin position="329"/>
        <end position="604"/>
    </location>
</feature>
<keyword evidence="1" id="KW-0723">Serine/threonine-protein kinase</keyword>
<feature type="compositionally biased region" description="Polar residues" evidence="10">
    <location>
        <begin position="173"/>
        <end position="182"/>
    </location>
</feature>
<feature type="compositionally biased region" description="Low complexity" evidence="10">
    <location>
        <begin position="1"/>
        <end position="17"/>
    </location>
</feature>
<comment type="caution">
    <text evidence="12">The sequence shown here is derived from an EMBL/GenBank/DDBJ whole genome shotgun (WGS) entry which is preliminary data.</text>
</comment>
<evidence type="ECO:0000256" key="1">
    <source>
        <dbReference type="ARBA" id="ARBA00022527"/>
    </source>
</evidence>
<evidence type="ECO:0000256" key="7">
    <source>
        <dbReference type="ARBA" id="ARBA00038035"/>
    </source>
</evidence>
<dbReference type="SMART" id="SM00220">
    <property type="entry name" value="S_TKc"/>
    <property type="match status" value="1"/>
</dbReference>
<dbReference type="GO" id="GO:0038066">
    <property type="term" value="P:p38MAPK cascade"/>
    <property type="evidence" value="ECO:0007669"/>
    <property type="project" value="UniProtKB-ARBA"/>
</dbReference>
<keyword evidence="5 12" id="KW-0418">Kinase</keyword>
<accession>A0AA38H422</accession>
<feature type="compositionally biased region" description="Polar residues" evidence="10">
    <location>
        <begin position="41"/>
        <end position="80"/>
    </location>
</feature>
<keyword evidence="4 9" id="KW-0547">Nucleotide-binding</keyword>
<evidence type="ECO:0000256" key="3">
    <source>
        <dbReference type="ARBA" id="ARBA00022679"/>
    </source>
</evidence>
<protein>
    <recommendedName>
        <fullName evidence="8">mitogen-activated protein kinase kinase</fullName>
        <ecNumber evidence="8">2.7.12.2</ecNumber>
    </recommendedName>
</protein>
<dbReference type="PANTHER" id="PTHR48013:SF25">
    <property type="entry name" value="MAP KINASE KINASE PBS2"/>
    <property type="match status" value="1"/>
</dbReference>
<evidence type="ECO:0000256" key="6">
    <source>
        <dbReference type="ARBA" id="ARBA00022840"/>
    </source>
</evidence>
<evidence type="ECO:0000313" key="12">
    <source>
        <dbReference type="EMBL" id="KAI9633580.1"/>
    </source>
</evidence>
<evidence type="ECO:0000256" key="5">
    <source>
        <dbReference type="ARBA" id="ARBA00022777"/>
    </source>
</evidence>
<dbReference type="FunFam" id="3.30.200.20:FF:000341">
    <property type="entry name" value="MAP kinase kinase PBS2"/>
    <property type="match status" value="1"/>
</dbReference>
<dbReference type="InterPro" id="IPR000719">
    <property type="entry name" value="Prot_kinase_dom"/>
</dbReference>
<evidence type="ECO:0000313" key="13">
    <source>
        <dbReference type="Proteomes" id="UP001164286"/>
    </source>
</evidence>
<dbReference type="InterPro" id="IPR008271">
    <property type="entry name" value="Ser/Thr_kinase_AS"/>
</dbReference>
<dbReference type="Proteomes" id="UP001164286">
    <property type="component" value="Unassembled WGS sequence"/>
</dbReference>
<dbReference type="GO" id="GO:0071474">
    <property type="term" value="P:cellular hyperosmotic response"/>
    <property type="evidence" value="ECO:0007669"/>
    <property type="project" value="TreeGrafter"/>
</dbReference>
<dbReference type="Gene3D" id="3.30.200.20">
    <property type="entry name" value="Phosphorylase Kinase, domain 1"/>
    <property type="match status" value="1"/>
</dbReference>
<feature type="region of interest" description="Disordered" evidence="10">
    <location>
        <begin position="1"/>
        <end position="147"/>
    </location>
</feature>
<dbReference type="EMBL" id="JAKWFO010000008">
    <property type="protein sequence ID" value="KAI9633580.1"/>
    <property type="molecule type" value="Genomic_DNA"/>
</dbReference>
<evidence type="ECO:0000256" key="4">
    <source>
        <dbReference type="ARBA" id="ARBA00022741"/>
    </source>
</evidence>
<keyword evidence="13" id="KW-1185">Reference proteome</keyword>
<evidence type="ECO:0000256" key="10">
    <source>
        <dbReference type="SAM" id="MobiDB-lite"/>
    </source>
</evidence>
<dbReference type="InterPro" id="IPR017441">
    <property type="entry name" value="Protein_kinase_ATP_BS"/>
</dbReference>
<organism evidence="12 13">
    <name type="scientific">Dioszegia hungarica</name>
    <dbReference type="NCBI Taxonomy" id="4972"/>
    <lineage>
        <taxon>Eukaryota</taxon>
        <taxon>Fungi</taxon>
        <taxon>Dikarya</taxon>
        <taxon>Basidiomycota</taxon>
        <taxon>Agaricomycotina</taxon>
        <taxon>Tremellomycetes</taxon>
        <taxon>Tremellales</taxon>
        <taxon>Bulleribasidiaceae</taxon>
        <taxon>Dioszegia</taxon>
    </lineage>
</organism>
<reference evidence="12" key="1">
    <citation type="journal article" date="2022" name="G3 (Bethesda)">
        <title>High quality genome of the basidiomycete yeast Dioszegia hungarica PDD-24b-2 isolated from cloud water.</title>
        <authorList>
            <person name="Jarrige D."/>
            <person name="Haridas S."/>
            <person name="Bleykasten-Grosshans C."/>
            <person name="Joly M."/>
            <person name="Nadalig T."/>
            <person name="Sancelme M."/>
            <person name="Vuilleumier S."/>
            <person name="Grigoriev I.V."/>
            <person name="Amato P."/>
            <person name="Bringel F."/>
        </authorList>
    </citation>
    <scope>NUCLEOTIDE SEQUENCE</scope>
    <source>
        <strain evidence="12">PDD-24b-2</strain>
    </source>
</reference>
<feature type="compositionally biased region" description="Low complexity" evidence="10">
    <location>
        <begin position="98"/>
        <end position="125"/>
    </location>
</feature>
<evidence type="ECO:0000256" key="2">
    <source>
        <dbReference type="ARBA" id="ARBA00022553"/>
    </source>
</evidence>